<dbReference type="EMBL" id="CAJZ01000057">
    <property type="protein sequence ID" value="CCI83159.1"/>
    <property type="molecule type" value="Genomic_DNA"/>
</dbReference>
<dbReference type="STRING" id="29321.AAV33_03725"/>
<evidence type="ECO:0000313" key="3">
    <source>
        <dbReference type="Proteomes" id="UP000006078"/>
    </source>
</evidence>
<name>I7LBJ5_9CORY</name>
<dbReference type="HOGENOM" id="CLU_179041_0_0_11"/>
<evidence type="ECO:0000313" key="2">
    <source>
        <dbReference type="EMBL" id="EJZ82998.1"/>
    </source>
</evidence>
<reference evidence="1 4" key="1">
    <citation type="journal article" date="2012" name="J. Bacteriol.">
        <title>Draft Genome Sequence of Turicella otitidis ATCC 51513, Isolated from Middle Ear Fluid from a Child with Otitis Media.</title>
        <authorList>
            <person name="Brinkrolf K."/>
            <person name="Schneider J."/>
            <person name="Knecht M."/>
            <person name="Ruckert C."/>
            <person name="Tauch A."/>
        </authorList>
    </citation>
    <scope>NUCLEOTIDE SEQUENCE [LARGE SCALE GENOMIC DNA]</scope>
    <source>
        <strain evidence="1 4">ATCC 51513</strain>
    </source>
</reference>
<gene>
    <name evidence="1" type="ORF">BN46_0411</name>
    <name evidence="2" type="ORF">HMPREF9719_00069</name>
</gene>
<evidence type="ECO:0000313" key="4">
    <source>
        <dbReference type="Proteomes" id="UP000011016"/>
    </source>
</evidence>
<dbReference type="AlphaFoldDB" id="I7LBJ5"/>
<reference evidence="2 3" key="2">
    <citation type="submission" date="2012-08" db="EMBL/GenBank/DDBJ databases">
        <title>The Genome Sequence of Turicella otitidis ATCC 51513.</title>
        <authorList>
            <consortium name="The Broad Institute Genome Sequencing Platform"/>
            <person name="Earl A."/>
            <person name="Ward D."/>
            <person name="Feldgarden M."/>
            <person name="Gevers D."/>
            <person name="Huys G."/>
            <person name="Walker B."/>
            <person name="Young S.K."/>
            <person name="Zeng Q."/>
            <person name="Gargeya S."/>
            <person name="Fitzgerald M."/>
            <person name="Haas B."/>
            <person name="Abouelleil A."/>
            <person name="Alvarado L."/>
            <person name="Arachchi H.M."/>
            <person name="Berlin A.M."/>
            <person name="Chapman S.B."/>
            <person name="Goldberg J."/>
            <person name="Griggs A."/>
            <person name="Gujja S."/>
            <person name="Hansen M."/>
            <person name="Howarth C."/>
            <person name="Imamovic A."/>
            <person name="Larimer J."/>
            <person name="McCowen C."/>
            <person name="Montmayeur A."/>
            <person name="Murphy C."/>
            <person name="Neiman D."/>
            <person name="Pearson M."/>
            <person name="Priest M."/>
            <person name="Roberts A."/>
            <person name="Saif S."/>
            <person name="Shea T."/>
            <person name="Sisk P."/>
            <person name="Sykes S."/>
            <person name="Wortman J."/>
            <person name="Nusbaum C."/>
            <person name="Birren B."/>
        </authorList>
    </citation>
    <scope>NUCLEOTIDE SEQUENCE [LARGE SCALE GENOMIC DNA]</scope>
    <source>
        <strain evidence="2 3">ATCC 51513</strain>
    </source>
</reference>
<sequence length="71" mass="8148">MRLTEFHRLVDDEFGRDSSAFLLDTHVLAEFGATPAELLVGGEEPKRVWEALCRDFRVPKERWLGRDESGS</sequence>
<proteinExistence type="predicted"/>
<dbReference type="EMBL" id="AHAE01000004">
    <property type="protein sequence ID" value="EJZ82998.1"/>
    <property type="molecule type" value="Genomic_DNA"/>
</dbReference>
<accession>I7LBJ5</accession>
<dbReference type="RefSeq" id="WP_004599959.1">
    <property type="nucleotide sequence ID" value="NZ_HF541865.1"/>
</dbReference>
<dbReference type="OrthoDB" id="3215033at2"/>
<evidence type="ECO:0008006" key="5">
    <source>
        <dbReference type="Google" id="ProtNLM"/>
    </source>
</evidence>
<dbReference type="InterPro" id="IPR021408">
    <property type="entry name" value="DUF3046"/>
</dbReference>
<evidence type="ECO:0000313" key="1">
    <source>
        <dbReference type="EMBL" id="CCI83159.1"/>
    </source>
</evidence>
<dbReference type="Proteomes" id="UP000006078">
    <property type="component" value="Unassembled WGS sequence"/>
</dbReference>
<dbReference type="Proteomes" id="UP000011016">
    <property type="component" value="Unassembled WGS sequence"/>
</dbReference>
<organism evidence="1 4">
    <name type="scientific">Corynebacterium otitidis ATCC 51513</name>
    <dbReference type="NCBI Taxonomy" id="883169"/>
    <lineage>
        <taxon>Bacteria</taxon>
        <taxon>Bacillati</taxon>
        <taxon>Actinomycetota</taxon>
        <taxon>Actinomycetes</taxon>
        <taxon>Mycobacteriales</taxon>
        <taxon>Corynebacteriaceae</taxon>
        <taxon>Corynebacterium</taxon>
    </lineage>
</organism>
<protein>
    <recommendedName>
        <fullName evidence="5">DUF3046 domain-containing protein</fullName>
    </recommendedName>
</protein>
<comment type="caution">
    <text evidence="1">The sequence shown here is derived from an EMBL/GenBank/DDBJ whole genome shotgun (WGS) entry which is preliminary data.</text>
</comment>
<dbReference type="Pfam" id="PF11248">
    <property type="entry name" value="DUF3046"/>
    <property type="match status" value="1"/>
</dbReference>
<dbReference type="eggNOG" id="ENOG502ZH1R">
    <property type="taxonomic scope" value="Bacteria"/>
</dbReference>
<keyword evidence="3" id="KW-1185">Reference proteome</keyword>